<dbReference type="EMBL" id="JAPFFF010000018">
    <property type="protein sequence ID" value="KAK8860390.1"/>
    <property type="molecule type" value="Genomic_DNA"/>
</dbReference>
<dbReference type="Proteomes" id="UP001470230">
    <property type="component" value="Unassembled WGS sequence"/>
</dbReference>
<gene>
    <name evidence="2" type="ORF">M9Y10_012054</name>
</gene>
<name>A0ABR2ICU6_9EUKA</name>
<organism evidence="2 3">
    <name type="scientific">Tritrichomonas musculus</name>
    <dbReference type="NCBI Taxonomy" id="1915356"/>
    <lineage>
        <taxon>Eukaryota</taxon>
        <taxon>Metamonada</taxon>
        <taxon>Parabasalia</taxon>
        <taxon>Tritrichomonadida</taxon>
        <taxon>Tritrichomonadidae</taxon>
        <taxon>Tritrichomonas</taxon>
    </lineage>
</organism>
<keyword evidence="1" id="KW-0812">Transmembrane</keyword>
<sequence>MLTKSNKLNKKRIFKLLNQAATVFIIILVIANIIYHFQRIPGIPDNHDWPPVKKPLRYPQDIRILPPPPKDIPYTEEELDTAIKFLNLPTWSRSYVHCSNPESEVTCSQVVRAYRLIKGWEDHNAKIPLEDRKYFIIQHPVKGMGNKMTTDINGFTMALMSNRSVLVTSNFPTKEGVVFQHAYPFPPSVLTNRSQLPKKLQKPSRHFISVPTDIKWCCYNVSDLILSDKQFVGINDLLYGPMIYVNKDTAKFARENFGIHCAYFVGNYFSHFPESAIERAKEVLALAPPGKRILGVHIRYHRAGQYYSHGFNQTMPIVYEEVDRRLAKEDMMLAVATDNLEIKKMMFERYGSRILMTDALRKPDKDHRSAQNDMALILGSDVIMATYRSTFSWIIVSKSGRRAWWIEKEAPHWFPSMNSQSMGVSMIYHWRDHCDWRTNDRVQYCGKEHRKDLEYFYDYLVL</sequence>
<evidence type="ECO:0000256" key="1">
    <source>
        <dbReference type="SAM" id="Phobius"/>
    </source>
</evidence>
<reference evidence="2 3" key="1">
    <citation type="submission" date="2024-04" db="EMBL/GenBank/DDBJ databases">
        <title>Tritrichomonas musculus Genome.</title>
        <authorList>
            <person name="Alves-Ferreira E."/>
            <person name="Grigg M."/>
            <person name="Lorenzi H."/>
            <person name="Galac M."/>
        </authorList>
    </citation>
    <scope>NUCLEOTIDE SEQUENCE [LARGE SCALE GENOMIC DNA]</scope>
    <source>
        <strain evidence="2 3">EAF2021</strain>
    </source>
</reference>
<proteinExistence type="predicted"/>
<evidence type="ECO:0000313" key="2">
    <source>
        <dbReference type="EMBL" id="KAK8860390.1"/>
    </source>
</evidence>
<evidence type="ECO:0000313" key="3">
    <source>
        <dbReference type="Proteomes" id="UP001470230"/>
    </source>
</evidence>
<protein>
    <recommendedName>
        <fullName evidence="4">L-Fucosyltransferase</fullName>
    </recommendedName>
</protein>
<dbReference type="Gene3D" id="3.40.50.11350">
    <property type="match status" value="1"/>
</dbReference>
<keyword evidence="3" id="KW-1185">Reference proteome</keyword>
<evidence type="ECO:0008006" key="4">
    <source>
        <dbReference type="Google" id="ProtNLM"/>
    </source>
</evidence>
<comment type="caution">
    <text evidence="2">The sequence shown here is derived from an EMBL/GenBank/DDBJ whole genome shotgun (WGS) entry which is preliminary data.</text>
</comment>
<accession>A0ABR2ICU6</accession>
<feature type="transmembrane region" description="Helical" evidence="1">
    <location>
        <begin position="20"/>
        <end position="37"/>
    </location>
</feature>
<keyword evidence="1" id="KW-1133">Transmembrane helix</keyword>
<keyword evidence="1" id="KW-0472">Membrane</keyword>